<accession>A0AAV4T3K8</accession>
<name>A0AAV4T3K8_9ARAC</name>
<feature type="compositionally biased region" description="Polar residues" evidence="1">
    <location>
        <begin position="74"/>
        <end position="89"/>
    </location>
</feature>
<evidence type="ECO:0000313" key="2">
    <source>
        <dbReference type="EMBL" id="GIY38448.1"/>
    </source>
</evidence>
<evidence type="ECO:0000313" key="3">
    <source>
        <dbReference type="Proteomes" id="UP001054837"/>
    </source>
</evidence>
<protein>
    <submittedName>
        <fullName evidence="2">Uncharacterized protein</fullName>
    </submittedName>
</protein>
<sequence>MFWKKKHLEIFKHSALPRCLLCPKTSGEPISLAELAGTFHFWKPNENTSRMESSTPRFARDLGGRRTGSFPRSRGSTKSPFFSSSGTTGHRNRATYCSVCRFSFLLFYSVSVAVKLGRWQRNRVWNRGIKPL</sequence>
<organism evidence="2 3">
    <name type="scientific">Caerostris darwini</name>
    <dbReference type="NCBI Taxonomy" id="1538125"/>
    <lineage>
        <taxon>Eukaryota</taxon>
        <taxon>Metazoa</taxon>
        <taxon>Ecdysozoa</taxon>
        <taxon>Arthropoda</taxon>
        <taxon>Chelicerata</taxon>
        <taxon>Arachnida</taxon>
        <taxon>Araneae</taxon>
        <taxon>Araneomorphae</taxon>
        <taxon>Entelegynae</taxon>
        <taxon>Araneoidea</taxon>
        <taxon>Araneidae</taxon>
        <taxon>Caerostris</taxon>
    </lineage>
</organism>
<dbReference type="AlphaFoldDB" id="A0AAV4T3K8"/>
<dbReference type="Proteomes" id="UP001054837">
    <property type="component" value="Unassembled WGS sequence"/>
</dbReference>
<dbReference type="EMBL" id="BPLQ01008614">
    <property type="protein sequence ID" value="GIY38448.1"/>
    <property type="molecule type" value="Genomic_DNA"/>
</dbReference>
<evidence type="ECO:0000256" key="1">
    <source>
        <dbReference type="SAM" id="MobiDB-lite"/>
    </source>
</evidence>
<feature type="region of interest" description="Disordered" evidence="1">
    <location>
        <begin position="48"/>
        <end position="89"/>
    </location>
</feature>
<keyword evidence="3" id="KW-1185">Reference proteome</keyword>
<proteinExistence type="predicted"/>
<reference evidence="2 3" key="1">
    <citation type="submission" date="2021-06" db="EMBL/GenBank/DDBJ databases">
        <title>Caerostris darwini draft genome.</title>
        <authorList>
            <person name="Kono N."/>
            <person name="Arakawa K."/>
        </authorList>
    </citation>
    <scope>NUCLEOTIDE SEQUENCE [LARGE SCALE GENOMIC DNA]</scope>
</reference>
<gene>
    <name evidence="2" type="ORF">CDAR_586881</name>
</gene>
<comment type="caution">
    <text evidence="2">The sequence shown here is derived from an EMBL/GenBank/DDBJ whole genome shotgun (WGS) entry which is preliminary data.</text>
</comment>